<accession>A0ABS5KF48</accession>
<reference evidence="2 3" key="1">
    <citation type="journal article" date="2014" name="Int. J. Syst. Evol. Microbiol.">
        <title>Carboxylicivirga gen. nov. in the family Marinilabiliaceae with two novel species, Carboxylicivirga mesophila sp. nov. and Carboxylicivirga taeanensis sp. nov., and reclassification of Cytophaga fermentans as Saccharicrinis fermentans gen. nov., comb. nov.</title>
        <authorList>
            <person name="Yang S.H."/>
            <person name="Seo H.S."/>
            <person name="Woo J.H."/>
            <person name="Oh H.M."/>
            <person name="Jang H."/>
            <person name="Lee J.H."/>
            <person name="Kim S.J."/>
            <person name="Kwon K.K."/>
        </authorList>
    </citation>
    <scope>NUCLEOTIDE SEQUENCE [LARGE SCALE GENOMIC DNA]</scope>
    <source>
        <strain evidence="2 3">JCM 18290</strain>
    </source>
</reference>
<dbReference type="Proteomes" id="UP000721861">
    <property type="component" value="Unassembled WGS sequence"/>
</dbReference>
<keyword evidence="3" id="KW-1185">Reference proteome</keyword>
<evidence type="ECO:0000313" key="2">
    <source>
        <dbReference type="EMBL" id="MBS2213083.1"/>
    </source>
</evidence>
<dbReference type="CDD" id="cd09620">
    <property type="entry name" value="CBM9_like_3"/>
    <property type="match status" value="1"/>
</dbReference>
<feature type="domain" description="Carbohydrate-binding" evidence="1">
    <location>
        <begin position="23"/>
        <end position="206"/>
    </location>
</feature>
<evidence type="ECO:0000259" key="1">
    <source>
        <dbReference type="Pfam" id="PF16011"/>
    </source>
</evidence>
<dbReference type="InterPro" id="IPR010502">
    <property type="entry name" value="Carb-bd_dom_fam9"/>
</dbReference>
<protein>
    <recommendedName>
        <fullName evidence="1">Carbohydrate-binding domain-containing protein</fullName>
    </recommendedName>
</protein>
<dbReference type="RefSeq" id="WP_212230037.1">
    <property type="nucleotide sequence ID" value="NZ_JAGUCN010000021.1"/>
</dbReference>
<organism evidence="2 3">
    <name type="scientific">Carboxylicivirga mesophila</name>
    <dbReference type="NCBI Taxonomy" id="1166478"/>
    <lineage>
        <taxon>Bacteria</taxon>
        <taxon>Pseudomonadati</taxon>
        <taxon>Bacteroidota</taxon>
        <taxon>Bacteroidia</taxon>
        <taxon>Marinilabiliales</taxon>
        <taxon>Marinilabiliaceae</taxon>
        <taxon>Carboxylicivirga</taxon>
    </lineage>
</organism>
<proteinExistence type="predicted"/>
<dbReference type="EMBL" id="JAGUCN010000021">
    <property type="protein sequence ID" value="MBS2213083.1"/>
    <property type="molecule type" value="Genomic_DNA"/>
</dbReference>
<evidence type="ECO:0000313" key="3">
    <source>
        <dbReference type="Proteomes" id="UP000721861"/>
    </source>
</evidence>
<comment type="caution">
    <text evidence="2">The sequence shown here is derived from an EMBL/GenBank/DDBJ whole genome shotgun (WGS) entry which is preliminary data.</text>
</comment>
<dbReference type="Pfam" id="PF16011">
    <property type="entry name" value="CBM9_2"/>
    <property type="match status" value="1"/>
</dbReference>
<gene>
    <name evidence="2" type="ORF">KEM09_16820</name>
</gene>
<dbReference type="Gene3D" id="2.60.40.1190">
    <property type="match status" value="1"/>
</dbReference>
<dbReference type="SUPFAM" id="SSF49344">
    <property type="entry name" value="CBD9-like"/>
    <property type="match status" value="1"/>
</dbReference>
<name>A0ABS5KF48_9BACT</name>
<sequence length="207" mass="23566">MKQLEIKRIKQSASGDISYPEAIHPIDNDNWNYPADVKVKFGMAYDDSHLYLHYAVNENHPKAVCTTTNGPVWEDSCVEFFIAFDDDKYYNLEFNCIGTRLAGLGSSNTDRQWLATGLVESIETMPSLGGQSIDLEGTPTQWTMKIKIPRTLFGDNIEKFEVGQSYKANFYKCGDKQKQVHFLSWNPIGHEAPNFHLPQYFGTIKLV</sequence>